<dbReference type="AlphaFoldDB" id="A0A8T4LC02"/>
<reference evidence="3" key="2">
    <citation type="submission" date="2021-05" db="EMBL/GenBank/DDBJ databases">
        <title>Protein family content uncovers lineage relationships and bacterial pathway maintenance mechanisms in DPANN archaea.</title>
        <authorList>
            <person name="Castelle C.J."/>
            <person name="Meheust R."/>
            <person name="Jaffe A.L."/>
            <person name="Seitz K."/>
            <person name="Gong X."/>
            <person name="Baker B.J."/>
            <person name="Banfield J.F."/>
        </authorList>
    </citation>
    <scope>NUCLEOTIDE SEQUENCE</scope>
    <source>
        <strain evidence="3">RIFCSPLOWO2_01_FULL_AR10_48_17</strain>
    </source>
</reference>
<feature type="compositionally biased region" description="Basic and acidic residues" evidence="1">
    <location>
        <begin position="252"/>
        <end position="270"/>
    </location>
</feature>
<evidence type="ECO:0000313" key="3">
    <source>
        <dbReference type="EMBL" id="MBS3060955.1"/>
    </source>
</evidence>
<protein>
    <submittedName>
        <fullName evidence="3">Bro-N domain-containing protein</fullName>
    </submittedName>
</protein>
<dbReference type="SMART" id="SM01040">
    <property type="entry name" value="Bro-N"/>
    <property type="match status" value="1"/>
</dbReference>
<gene>
    <name evidence="3" type="ORF">J4215_00045</name>
</gene>
<reference evidence="3" key="1">
    <citation type="submission" date="2021-03" db="EMBL/GenBank/DDBJ databases">
        <authorList>
            <person name="Jaffe A."/>
        </authorList>
    </citation>
    <scope>NUCLEOTIDE SEQUENCE</scope>
    <source>
        <strain evidence="3">RIFCSPLOWO2_01_FULL_AR10_48_17</strain>
    </source>
</reference>
<organism evidence="3 4">
    <name type="scientific">Candidatus Iainarchaeum sp</name>
    <dbReference type="NCBI Taxonomy" id="3101447"/>
    <lineage>
        <taxon>Archaea</taxon>
        <taxon>Candidatus Iainarchaeota</taxon>
        <taxon>Candidatus Iainarchaeia</taxon>
        <taxon>Candidatus Iainarchaeales</taxon>
        <taxon>Candidatus Iainarchaeaceae</taxon>
        <taxon>Candidatus Iainarchaeum</taxon>
    </lineage>
</organism>
<dbReference type="Proteomes" id="UP000675968">
    <property type="component" value="Unassembled WGS sequence"/>
</dbReference>
<dbReference type="Pfam" id="PF02498">
    <property type="entry name" value="Bro-N"/>
    <property type="match status" value="1"/>
</dbReference>
<evidence type="ECO:0000256" key="1">
    <source>
        <dbReference type="SAM" id="MobiDB-lite"/>
    </source>
</evidence>
<dbReference type="EMBL" id="JAGVWC010000001">
    <property type="protein sequence ID" value="MBS3060955.1"/>
    <property type="molecule type" value="Genomic_DNA"/>
</dbReference>
<feature type="region of interest" description="Disordered" evidence="1">
    <location>
        <begin position="252"/>
        <end position="281"/>
    </location>
</feature>
<name>A0A8T4LC02_9ARCH</name>
<sequence length="281" mass="32815">MENQALVVFQDKKIRRVWHANEWYFSIVDIVTALEASTIPKRYWSDLKIKLLAEGFELYDKIVPLKLPAEDGKGRETDCANTKHMFRIIQSIPSPKAEPFKRWLAQVGYERVQEIENPELSQERMKELFKAKGYSEEWIEKRVRGIAVRQELTGEWKKRGVREDKEYAILTNEISQATFGKTVEEYKKFKRLDRQNLRDHMNDLELIFTMLGEVSTTKIAKSKEAQGFVQNKKAARLGGQIAGDARKKLEIESKEKISTPENYLKEPESMKRKRLKGGFNK</sequence>
<dbReference type="InterPro" id="IPR003497">
    <property type="entry name" value="BRO_N_domain"/>
</dbReference>
<proteinExistence type="predicted"/>
<evidence type="ECO:0000259" key="2">
    <source>
        <dbReference type="SMART" id="SM01040"/>
    </source>
</evidence>
<accession>A0A8T4LC02</accession>
<comment type="caution">
    <text evidence="3">The sequence shown here is derived from an EMBL/GenBank/DDBJ whole genome shotgun (WGS) entry which is preliminary data.</text>
</comment>
<feature type="domain" description="Bro-N" evidence="2">
    <location>
        <begin position="13"/>
        <end position="110"/>
    </location>
</feature>
<feature type="compositionally biased region" description="Basic residues" evidence="1">
    <location>
        <begin position="271"/>
        <end position="281"/>
    </location>
</feature>
<evidence type="ECO:0000313" key="4">
    <source>
        <dbReference type="Proteomes" id="UP000675968"/>
    </source>
</evidence>